<sequence length="362" mass="39284">MVGGASEVGDDTAGSQNLAWVDDAPAARNNADQVTVNLPKYLDLTVAEAERQWLEIVSRQDPTENRGRVNHTPVETLLAGAVRVVANVRAGGGEGRSFPFPVPELARLFRRKPNGVASKVENLSGVPGRNRGATTDIDLGRRLAADPDLVASAYRIILAAARNVGIGTDRLPDFLGLEHGGFMVLLGQEEIDALDLETAVEQEIGQRRLEDLDTDSATERALVQMLRVGQSAFASEVLRNYGDACAFCGFTLGDGRRPSLLRAGHIKPWRDSDRRERLDVANGIAACPTHDAAFDTGLMTLDTAPDHLTVRVSPRLHSAADRHPATARHFSGDGLRQRIDLTLPTVAPANEYLAWHRERIFA</sequence>
<evidence type="ECO:0000313" key="3">
    <source>
        <dbReference type="Proteomes" id="UP001500843"/>
    </source>
</evidence>
<dbReference type="Proteomes" id="UP001500843">
    <property type="component" value="Unassembled WGS sequence"/>
</dbReference>
<gene>
    <name evidence="2" type="ORF">GCM10023198_04110</name>
</gene>
<comment type="caution">
    <text evidence="2">The sequence shown here is derived from an EMBL/GenBank/DDBJ whole genome shotgun (WGS) entry which is preliminary data.</text>
</comment>
<evidence type="ECO:0000313" key="2">
    <source>
        <dbReference type="EMBL" id="GAA4688832.1"/>
    </source>
</evidence>
<feature type="domain" description="HNH nuclease" evidence="1">
    <location>
        <begin position="245"/>
        <end position="302"/>
    </location>
</feature>
<proteinExistence type="predicted"/>
<accession>A0ABP8WH83</accession>
<evidence type="ECO:0000259" key="1">
    <source>
        <dbReference type="Pfam" id="PF13391"/>
    </source>
</evidence>
<dbReference type="EMBL" id="BAABHM010000003">
    <property type="protein sequence ID" value="GAA4688832.1"/>
    <property type="molecule type" value="Genomic_DNA"/>
</dbReference>
<name>A0ABP8WH83_9MICO</name>
<keyword evidence="3" id="KW-1185">Reference proteome</keyword>
<dbReference type="Pfam" id="PF13391">
    <property type="entry name" value="HNH_2"/>
    <property type="match status" value="1"/>
</dbReference>
<organism evidence="2 3">
    <name type="scientific">Promicromonospora umidemergens</name>
    <dbReference type="NCBI Taxonomy" id="629679"/>
    <lineage>
        <taxon>Bacteria</taxon>
        <taxon>Bacillati</taxon>
        <taxon>Actinomycetota</taxon>
        <taxon>Actinomycetes</taxon>
        <taxon>Micrococcales</taxon>
        <taxon>Promicromonosporaceae</taxon>
        <taxon>Promicromonospora</taxon>
    </lineage>
</organism>
<dbReference type="InterPro" id="IPR003615">
    <property type="entry name" value="HNH_nuc"/>
</dbReference>
<reference evidence="3" key="1">
    <citation type="journal article" date="2019" name="Int. J. Syst. Evol. Microbiol.">
        <title>The Global Catalogue of Microorganisms (GCM) 10K type strain sequencing project: providing services to taxonomists for standard genome sequencing and annotation.</title>
        <authorList>
            <consortium name="The Broad Institute Genomics Platform"/>
            <consortium name="The Broad Institute Genome Sequencing Center for Infectious Disease"/>
            <person name="Wu L."/>
            <person name="Ma J."/>
        </authorList>
    </citation>
    <scope>NUCLEOTIDE SEQUENCE [LARGE SCALE GENOMIC DNA]</scope>
    <source>
        <strain evidence="3">JCM 17975</strain>
    </source>
</reference>
<protein>
    <recommendedName>
        <fullName evidence="1">HNH nuclease domain-containing protein</fullName>
    </recommendedName>
</protein>